<evidence type="ECO:0000256" key="4">
    <source>
        <dbReference type="SAM" id="Phobius"/>
    </source>
</evidence>
<keyword evidence="4" id="KW-0472">Membrane</keyword>
<evidence type="ECO:0000256" key="3">
    <source>
        <dbReference type="SAM" id="MobiDB-lite"/>
    </source>
</evidence>
<evidence type="ECO:0000259" key="5">
    <source>
        <dbReference type="PROSITE" id="PS50011"/>
    </source>
</evidence>
<dbReference type="EMBL" id="CM026421">
    <property type="protein sequence ID" value="KAG0593531.1"/>
    <property type="molecule type" value="Genomic_DNA"/>
</dbReference>
<dbReference type="SUPFAM" id="SSF56112">
    <property type="entry name" value="Protein kinase-like (PK-like)"/>
    <property type="match status" value="1"/>
</dbReference>
<keyword evidence="7" id="KW-1185">Reference proteome</keyword>
<keyword evidence="4" id="KW-0812">Transmembrane</keyword>
<dbReference type="PROSITE" id="PS00108">
    <property type="entry name" value="PROTEIN_KINASE_ST"/>
    <property type="match status" value="1"/>
</dbReference>
<reference evidence="6" key="1">
    <citation type="submission" date="2020-06" db="EMBL/GenBank/DDBJ databases">
        <title>WGS assembly of Ceratodon purpureus strain R40.</title>
        <authorList>
            <person name="Carey S.B."/>
            <person name="Jenkins J."/>
            <person name="Shu S."/>
            <person name="Lovell J.T."/>
            <person name="Sreedasyam A."/>
            <person name="Maumus F."/>
            <person name="Tiley G.P."/>
            <person name="Fernandez-Pozo N."/>
            <person name="Barry K."/>
            <person name="Chen C."/>
            <person name="Wang M."/>
            <person name="Lipzen A."/>
            <person name="Daum C."/>
            <person name="Saski C.A."/>
            <person name="Payton A.C."/>
            <person name="Mcbreen J.C."/>
            <person name="Conrad R.E."/>
            <person name="Kollar L.M."/>
            <person name="Olsson S."/>
            <person name="Huttunen S."/>
            <person name="Landis J.B."/>
            <person name="Wickett N.J."/>
            <person name="Johnson M.G."/>
            <person name="Rensing S.A."/>
            <person name="Grimwood J."/>
            <person name="Schmutz J."/>
            <person name="Mcdaniel S.F."/>
        </authorList>
    </citation>
    <scope>NUCLEOTIDE SEQUENCE</scope>
    <source>
        <strain evidence="6">R40</strain>
    </source>
</reference>
<dbReference type="FunFam" id="1.10.510.10:FF:001439">
    <property type="entry name" value="Predicted protein"/>
    <property type="match status" value="1"/>
</dbReference>
<evidence type="ECO:0000256" key="1">
    <source>
        <dbReference type="ARBA" id="ARBA00022741"/>
    </source>
</evidence>
<dbReference type="PANTHER" id="PTHR47989">
    <property type="entry name" value="OS01G0750732 PROTEIN"/>
    <property type="match status" value="1"/>
</dbReference>
<protein>
    <recommendedName>
        <fullName evidence="5">Protein kinase domain-containing protein</fullName>
    </recommendedName>
</protein>
<dbReference type="FunFam" id="3.30.200.20:FF:001073">
    <property type="entry name" value="Predicted protein"/>
    <property type="match status" value="1"/>
</dbReference>
<proteinExistence type="predicted"/>
<dbReference type="PANTHER" id="PTHR47989:SF47">
    <property type="entry name" value="SERINE_THREONINE-PROTEIN KINASE PBL28-RELATED"/>
    <property type="match status" value="1"/>
</dbReference>
<dbReference type="OrthoDB" id="541276at2759"/>
<dbReference type="InterPro" id="IPR011009">
    <property type="entry name" value="Kinase-like_dom_sf"/>
</dbReference>
<dbReference type="AlphaFoldDB" id="A0A8T0JFT7"/>
<keyword evidence="2" id="KW-0067">ATP-binding</keyword>
<sequence length="724" mass="81271">MLRTVILRSDLKFSPVMRALVGEAWRTWRWAETNAWLLASLMAMAHAKGEASFFSTDGGIESSNSELLSDKLELKHRGRAMDSVVGSMFSLFFIFIVGVTTGLWWKANQKVGAVVMASTSKEIVVVEPATPPSSTSTTITGNSPRLYRTSTVGAVKEYTLKEIQAMTFNFRHELGRGGQGVVYSANSLPGEPIDRKLAVKKLQNASNVLLHNIENRSQEVIEKEFWAELHTISKLHHRNLVALLGFCIEEDDLFLVYEYMAKGSLEQLLHPKYLEGAPTMDWKARMKCAAEVAQGLEYLHSHAEPSLVHRDVKSGNILLDEDMQAKIADFGLSKPLPSGHQPTVSTRVRGTHGYVDPVYLINGMPSDKNDVYSYGVVLLELITGRRAIQQGVSLVTWCKDFFLGETVMRHLVTKMVDIRINRSEYSEDQLYDVVKVAHQCVEERQENRPSMKDVVVWLHNANCKEYSTSESSSLETTLDLTTINGSNCSSFTDRLHPLPHPSHHPHPQHMLQLQHTPPVFARTSSGLSSYEIRDGMILVRCTVGNNQKIALRCKIWPTPKNFGMNKIEATLNGAFLWKKGLWWYNAKSSREFTVDDEITLTAEWHVGLRVPTALNKHSLPSHDPRRHQGPFCVEYLALKEDGHVLVEYTGDTMPIPDSRESSAEHRPIPENQPINNYPIRMRSGTGAGPASVARRHSINTRKAMNATNGIMNGVHERRHSAQAH</sequence>
<dbReference type="SMART" id="SM00220">
    <property type="entry name" value="S_TKc"/>
    <property type="match status" value="1"/>
</dbReference>
<dbReference type="InterPro" id="IPR008271">
    <property type="entry name" value="Ser/Thr_kinase_AS"/>
</dbReference>
<dbReference type="GO" id="GO:0005524">
    <property type="term" value="F:ATP binding"/>
    <property type="evidence" value="ECO:0007669"/>
    <property type="project" value="UniProtKB-KW"/>
</dbReference>
<evidence type="ECO:0000313" key="6">
    <source>
        <dbReference type="EMBL" id="KAG0593531.1"/>
    </source>
</evidence>
<dbReference type="Pfam" id="PF07714">
    <property type="entry name" value="PK_Tyr_Ser-Thr"/>
    <property type="match status" value="1"/>
</dbReference>
<gene>
    <name evidence="6" type="ORF">KC19_1G336600</name>
</gene>
<comment type="caution">
    <text evidence="6">The sequence shown here is derived from an EMBL/GenBank/DDBJ whole genome shotgun (WGS) entry which is preliminary data.</text>
</comment>
<feature type="domain" description="Protein kinase" evidence="5">
    <location>
        <begin position="168"/>
        <end position="462"/>
    </location>
</feature>
<keyword evidence="1" id="KW-0547">Nucleotide-binding</keyword>
<accession>A0A8T0JFT7</accession>
<dbReference type="Gene3D" id="1.10.510.10">
    <property type="entry name" value="Transferase(Phosphotransferase) domain 1"/>
    <property type="match status" value="1"/>
</dbReference>
<dbReference type="GO" id="GO:0004672">
    <property type="term" value="F:protein kinase activity"/>
    <property type="evidence" value="ECO:0007669"/>
    <property type="project" value="InterPro"/>
</dbReference>
<feature type="compositionally biased region" description="Basic and acidic residues" evidence="3">
    <location>
        <begin position="657"/>
        <end position="668"/>
    </location>
</feature>
<dbReference type="PROSITE" id="PS50011">
    <property type="entry name" value="PROTEIN_KINASE_DOM"/>
    <property type="match status" value="1"/>
</dbReference>
<dbReference type="Gene3D" id="3.30.200.20">
    <property type="entry name" value="Phosphorylase Kinase, domain 1"/>
    <property type="match status" value="1"/>
</dbReference>
<feature type="region of interest" description="Disordered" evidence="3">
    <location>
        <begin position="653"/>
        <end position="694"/>
    </location>
</feature>
<feature type="transmembrane region" description="Helical" evidence="4">
    <location>
        <begin position="84"/>
        <end position="105"/>
    </location>
</feature>
<evidence type="ECO:0000313" key="7">
    <source>
        <dbReference type="Proteomes" id="UP000822688"/>
    </source>
</evidence>
<organism evidence="6 7">
    <name type="scientific">Ceratodon purpureus</name>
    <name type="common">Fire moss</name>
    <name type="synonym">Dicranum purpureum</name>
    <dbReference type="NCBI Taxonomy" id="3225"/>
    <lineage>
        <taxon>Eukaryota</taxon>
        <taxon>Viridiplantae</taxon>
        <taxon>Streptophyta</taxon>
        <taxon>Embryophyta</taxon>
        <taxon>Bryophyta</taxon>
        <taxon>Bryophytina</taxon>
        <taxon>Bryopsida</taxon>
        <taxon>Dicranidae</taxon>
        <taxon>Pseudoditrichales</taxon>
        <taxon>Ditrichaceae</taxon>
        <taxon>Ceratodon</taxon>
    </lineage>
</organism>
<dbReference type="InterPro" id="IPR001245">
    <property type="entry name" value="Ser-Thr/Tyr_kinase_cat_dom"/>
</dbReference>
<evidence type="ECO:0000256" key="2">
    <source>
        <dbReference type="ARBA" id="ARBA00022840"/>
    </source>
</evidence>
<dbReference type="InterPro" id="IPR000719">
    <property type="entry name" value="Prot_kinase_dom"/>
</dbReference>
<keyword evidence="4" id="KW-1133">Transmembrane helix</keyword>
<name>A0A8T0JFT7_CERPU</name>
<dbReference type="Proteomes" id="UP000822688">
    <property type="component" value="Chromosome 1"/>
</dbReference>